<sequence>MLRPLARCLAFSLVVGGTQALPFSVTDDTNISQLAPLEVTPRSSNDDWRVLLLGAMSIVVAAVVPIGIHLVVTRKPRVNGSQPQTGEQGEQEELTNLHASLRGEDDGSADSVTIPQSTVADSDLREFRE</sequence>
<dbReference type="Proteomes" id="UP000244855">
    <property type="component" value="Unassembled WGS sequence"/>
</dbReference>
<keyword evidence="2" id="KW-0812">Transmembrane</keyword>
<reference evidence="4 5" key="1">
    <citation type="journal article" date="2018" name="Sci. Rep.">
        <title>Comparative genomics provides insights into the lifestyle and reveals functional heterogeneity of dark septate endophytic fungi.</title>
        <authorList>
            <person name="Knapp D.G."/>
            <person name="Nemeth J.B."/>
            <person name="Barry K."/>
            <person name="Hainaut M."/>
            <person name="Henrissat B."/>
            <person name="Johnson J."/>
            <person name="Kuo A."/>
            <person name="Lim J.H.P."/>
            <person name="Lipzen A."/>
            <person name="Nolan M."/>
            <person name="Ohm R.A."/>
            <person name="Tamas L."/>
            <person name="Grigoriev I.V."/>
            <person name="Spatafora J.W."/>
            <person name="Nagy L.G."/>
            <person name="Kovacs G.M."/>
        </authorList>
    </citation>
    <scope>NUCLEOTIDE SEQUENCE [LARGE SCALE GENOMIC DNA]</scope>
    <source>
        <strain evidence="4 5">DSE2036</strain>
    </source>
</reference>
<name>A0A2V1D870_9PLEO</name>
<feature type="transmembrane region" description="Helical" evidence="2">
    <location>
        <begin position="50"/>
        <end position="72"/>
    </location>
</feature>
<evidence type="ECO:0000313" key="4">
    <source>
        <dbReference type="EMBL" id="PVH93733.1"/>
    </source>
</evidence>
<keyword evidence="5" id="KW-1185">Reference proteome</keyword>
<proteinExistence type="predicted"/>
<feature type="compositionally biased region" description="Polar residues" evidence="1">
    <location>
        <begin position="110"/>
        <end position="120"/>
    </location>
</feature>
<evidence type="ECO:0000256" key="3">
    <source>
        <dbReference type="SAM" id="SignalP"/>
    </source>
</evidence>
<feature type="chain" id="PRO_5016124027" evidence="3">
    <location>
        <begin position="21"/>
        <end position="129"/>
    </location>
</feature>
<protein>
    <submittedName>
        <fullName evidence="4">Uncharacterized protein</fullName>
    </submittedName>
</protein>
<feature type="signal peptide" evidence="3">
    <location>
        <begin position="1"/>
        <end position="20"/>
    </location>
</feature>
<gene>
    <name evidence="4" type="ORF">DM02DRAFT_634292</name>
</gene>
<keyword evidence="2" id="KW-1133">Transmembrane helix</keyword>
<keyword evidence="3" id="KW-0732">Signal</keyword>
<organism evidence="4 5">
    <name type="scientific">Periconia macrospinosa</name>
    <dbReference type="NCBI Taxonomy" id="97972"/>
    <lineage>
        <taxon>Eukaryota</taxon>
        <taxon>Fungi</taxon>
        <taxon>Dikarya</taxon>
        <taxon>Ascomycota</taxon>
        <taxon>Pezizomycotina</taxon>
        <taxon>Dothideomycetes</taxon>
        <taxon>Pleosporomycetidae</taxon>
        <taxon>Pleosporales</taxon>
        <taxon>Massarineae</taxon>
        <taxon>Periconiaceae</taxon>
        <taxon>Periconia</taxon>
    </lineage>
</organism>
<dbReference type="EMBL" id="KZ805571">
    <property type="protein sequence ID" value="PVH93733.1"/>
    <property type="molecule type" value="Genomic_DNA"/>
</dbReference>
<keyword evidence="2" id="KW-0472">Membrane</keyword>
<evidence type="ECO:0000256" key="2">
    <source>
        <dbReference type="SAM" id="Phobius"/>
    </source>
</evidence>
<accession>A0A2V1D870</accession>
<dbReference type="AlphaFoldDB" id="A0A2V1D870"/>
<feature type="region of interest" description="Disordered" evidence="1">
    <location>
        <begin position="75"/>
        <end position="129"/>
    </location>
</feature>
<evidence type="ECO:0000313" key="5">
    <source>
        <dbReference type="Proteomes" id="UP000244855"/>
    </source>
</evidence>
<evidence type="ECO:0000256" key="1">
    <source>
        <dbReference type="SAM" id="MobiDB-lite"/>
    </source>
</evidence>